<accession>A0A445D553</accession>
<protein>
    <submittedName>
        <fullName evidence="2">Uncharacterized protein</fullName>
    </submittedName>
</protein>
<gene>
    <name evidence="2" type="ORF">Ahy_A05g024047</name>
</gene>
<comment type="caution">
    <text evidence="2">The sequence shown here is derived from an EMBL/GenBank/DDBJ whole genome shotgun (WGS) entry which is preliminary data.</text>
</comment>
<keyword evidence="3" id="KW-1185">Reference proteome</keyword>
<organism evidence="2 3">
    <name type="scientific">Arachis hypogaea</name>
    <name type="common">Peanut</name>
    <dbReference type="NCBI Taxonomy" id="3818"/>
    <lineage>
        <taxon>Eukaryota</taxon>
        <taxon>Viridiplantae</taxon>
        <taxon>Streptophyta</taxon>
        <taxon>Embryophyta</taxon>
        <taxon>Tracheophyta</taxon>
        <taxon>Spermatophyta</taxon>
        <taxon>Magnoliopsida</taxon>
        <taxon>eudicotyledons</taxon>
        <taxon>Gunneridae</taxon>
        <taxon>Pentapetalae</taxon>
        <taxon>rosids</taxon>
        <taxon>fabids</taxon>
        <taxon>Fabales</taxon>
        <taxon>Fabaceae</taxon>
        <taxon>Papilionoideae</taxon>
        <taxon>50 kb inversion clade</taxon>
        <taxon>dalbergioids sensu lato</taxon>
        <taxon>Dalbergieae</taxon>
        <taxon>Pterocarpus clade</taxon>
        <taxon>Arachis</taxon>
    </lineage>
</organism>
<evidence type="ECO:0000313" key="3">
    <source>
        <dbReference type="Proteomes" id="UP000289738"/>
    </source>
</evidence>
<name>A0A445D553_ARAHY</name>
<dbReference type="AlphaFoldDB" id="A0A445D553"/>
<sequence>MFLGCPFFKVSERYCRYFVCLDEHLKKIRVMESDALGAVEDAGGVDVEDQVVRSEELEKKLTGAKSGTGEKNGRVGEETVMYGEGKK</sequence>
<evidence type="ECO:0000313" key="2">
    <source>
        <dbReference type="EMBL" id="RYR58355.1"/>
    </source>
</evidence>
<evidence type="ECO:0000256" key="1">
    <source>
        <dbReference type="SAM" id="MobiDB-lite"/>
    </source>
</evidence>
<feature type="region of interest" description="Disordered" evidence="1">
    <location>
        <begin position="62"/>
        <end position="87"/>
    </location>
</feature>
<reference evidence="2 3" key="1">
    <citation type="submission" date="2019-01" db="EMBL/GenBank/DDBJ databases">
        <title>Sequencing of cultivated peanut Arachis hypogaea provides insights into genome evolution and oil improvement.</title>
        <authorList>
            <person name="Chen X."/>
        </authorList>
    </citation>
    <scope>NUCLEOTIDE SEQUENCE [LARGE SCALE GENOMIC DNA]</scope>
    <source>
        <strain evidence="3">cv. Fuhuasheng</strain>
        <tissue evidence="2">Leaves</tissue>
    </source>
</reference>
<dbReference type="Proteomes" id="UP000289738">
    <property type="component" value="Chromosome A05"/>
</dbReference>
<dbReference type="EMBL" id="SDMP01000005">
    <property type="protein sequence ID" value="RYR58355.1"/>
    <property type="molecule type" value="Genomic_DNA"/>
</dbReference>
<proteinExistence type="predicted"/>